<reference evidence="3 4" key="1">
    <citation type="journal article" date="2019" name="Sci. Rep.">
        <title>A high-quality genome of Eragrostis curvula grass provides insights into Poaceae evolution and supports new strategies to enhance forage quality.</title>
        <authorList>
            <person name="Carballo J."/>
            <person name="Santos B.A.C.M."/>
            <person name="Zappacosta D."/>
            <person name="Garbus I."/>
            <person name="Selva J.P."/>
            <person name="Gallo C.A."/>
            <person name="Diaz A."/>
            <person name="Albertini E."/>
            <person name="Caccamo M."/>
            <person name="Echenique V."/>
        </authorList>
    </citation>
    <scope>NUCLEOTIDE SEQUENCE [LARGE SCALE GENOMIC DNA]</scope>
    <source>
        <strain evidence="4">cv. Victoria</strain>
        <tissue evidence="3">Leaf</tissue>
    </source>
</reference>
<evidence type="ECO:0000313" key="4">
    <source>
        <dbReference type="Proteomes" id="UP000324897"/>
    </source>
</evidence>
<sequence length="150" mass="16754">MEAVRSLSPSSASSSSSFSYRRRRGHRAPRNVVDYAMDIHKSLHGTDDVPSDMVARQTAVLARLNAPIVSFLQNPRLVPDKQFNVHELKEHFQVLITILAEDRAGVRSREGEGKAIDYQSGSHNCLALLKPGHFSYTVLAHVDLHGYFND</sequence>
<dbReference type="EMBL" id="RWGY01000002">
    <property type="protein sequence ID" value="TVU50331.1"/>
    <property type="molecule type" value="Genomic_DNA"/>
</dbReference>
<feature type="region of interest" description="Disordered" evidence="1">
    <location>
        <begin position="1"/>
        <end position="25"/>
    </location>
</feature>
<accession>A0A5J9WQD7</accession>
<evidence type="ECO:0000313" key="3">
    <source>
        <dbReference type="EMBL" id="TVU50331.1"/>
    </source>
</evidence>
<feature type="non-terminal residue" evidence="3">
    <location>
        <position position="1"/>
    </location>
</feature>
<gene>
    <name evidence="3" type="ORF">EJB05_01699</name>
</gene>
<dbReference type="InterPro" id="IPR019010">
    <property type="entry name" value="eIF3e_N"/>
</dbReference>
<evidence type="ECO:0000259" key="2">
    <source>
        <dbReference type="Pfam" id="PF09440"/>
    </source>
</evidence>
<dbReference type="Gramene" id="TVU50331">
    <property type="protein sequence ID" value="TVU50331"/>
    <property type="gene ID" value="EJB05_01699"/>
</dbReference>
<dbReference type="Proteomes" id="UP000324897">
    <property type="component" value="Chromosome 6"/>
</dbReference>
<dbReference type="AlphaFoldDB" id="A0A5J9WQD7"/>
<evidence type="ECO:0000256" key="1">
    <source>
        <dbReference type="SAM" id="MobiDB-lite"/>
    </source>
</evidence>
<dbReference type="OrthoDB" id="782185at2759"/>
<feature type="domain" description="Eukaryotic translation initiation factor 3 subunit E N-terminal" evidence="2">
    <location>
        <begin position="31"/>
        <end position="94"/>
    </location>
</feature>
<proteinExistence type="predicted"/>
<protein>
    <recommendedName>
        <fullName evidence="2">Eukaryotic translation initiation factor 3 subunit E N-terminal domain-containing protein</fullName>
    </recommendedName>
</protein>
<comment type="caution">
    <text evidence="3">The sequence shown here is derived from an EMBL/GenBank/DDBJ whole genome shotgun (WGS) entry which is preliminary data.</text>
</comment>
<organism evidence="3 4">
    <name type="scientific">Eragrostis curvula</name>
    <name type="common">weeping love grass</name>
    <dbReference type="NCBI Taxonomy" id="38414"/>
    <lineage>
        <taxon>Eukaryota</taxon>
        <taxon>Viridiplantae</taxon>
        <taxon>Streptophyta</taxon>
        <taxon>Embryophyta</taxon>
        <taxon>Tracheophyta</taxon>
        <taxon>Spermatophyta</taxon>
        <taxon>Magnoliopsida</taxon>
        <taxon>Liliopsida</taxon>
        <taxon>Poales</taxon>
        <taxon>Poaceae</taxon>
        <taxon>PACMAD clade</taxon>
        <taxon>Chloridoideae</taxon>
        <taxon>Eragrostideae</taxon>
        <taxon>Eragrostidinae</taxon>
        <taxon>Eragrostis</taxon>
    </lineage>
</organism>
<keyword evidence="4" id="KW-1185">Reference proteome</keyword>
<feature type="compositionally biased region" description="Low complexity" evidence="1">
    <location>
        <begin position="1"/>
        <end position="19"/>
    </location>
</feature>
<name>A0A5J9WQD7_9POAL</name>
<dbReference type="Pfam" id="PF09440">
    <property type="entry name" value="eIF3_N"/>
    <property type="match status" value="1"/>
</dbReference>